<proteinExistence type="predicted"/>
<gene>
    <name evidence="2" type="ORF">EXIGLDRAFT_453454</name>
</gene>
<name>A0A165B2X2_EXIGL</name>
<feature type="compositionally biased region" description="Basic and acidic residues" evidence="1">
    <location>
        <begin position="96"/>
        <end position="113"/>
    </location>
</feature>
<evidence type="ECO:0000313" key="3">
    <source>
        <dbReference type="Proteomes" id="UP000077266"/>
    </source>
</evidence>
<feature type="compositionally biased region" description="Basic residues" evidence="1">
    <location>
        <begin position="133"/>
        <end position="151"/>
    </location>
</feature>
<dbReference type="AlphaFoldDB" id="A0A165B2X2"/>
<reference evidence="2 3" key="1">
    <citation type="journal article" date="2016" name="Mol. Biol. Evol.">
        <title>Comparative Genomics of Early-Diverging Mushroom-Forming Fungi Provides Insights into the Origins of Lignocellulose Decay Capabilities.</title>
        <authorList>
            <person name="Nagy L.G."/>
            <person name="Riley R."/>
            <person name="Tritt A."/>
            <person name="Adam C."/>
            <person name="Daum C."/>
            <person name="Floudas D."/>
            <person name="Sun H."/>
            <person name="Yadav J.S."/>
            <person name="Pangilinan J."/>
            <person name="Larsson K.H."/>
            <person name="Matsuura K."/>
            <person name="Barry K."/>
            <person name="Labutti K."/>
            <person name="Kuo R."/>
            <person name="Ohm R.A."/>
            <person name="Bhattacharya S.S."/>
            <person name="Shirouzu T."/>
            <person name="Yoshinaga Y."/>
            <person name="Martin F.M."/>
            <person name="Grigoriev I.V."/>
            <person name="Hibbett D.S."/>
        </authorList>
    </citation>
    <scope>NUCLEOTIDE SEQUENCE [LARGE SCALE GENOMIC DNA]</scope>
    <source>
        <strain evidence="2 3">HHB12029</strain>
    </source>
</reference>
<organism evidence="2 3">
    <name type="scientific">Exidia glandulosa HHB12029</name>
    <dbReference type="NCBI Taxonomy" id="1314781"/>
    <lineage>
        <taxon>Eukaryota</taxon>
        <taxon>Fungi</taxon>
        <taxon>Dikarya</taxon>
        <taxon>Basidiomycota</taxon>
        <taxon>Agaricomycotina</taxon>
        <taxon>Agaricomycetes</taxon>
        <taxon>Auriculariales</taxon>
        <taxon>Exidiaceae</taxon>
        <taxon>Exidia</taxon>
    </lineage>
</organism>
<evidence type="ECO:0000313" key="2">
    <source>
        <dbReference type="EMBL" id="KZV79726.1"/>
    </source>
</evidence>
<keyword evidence="3" id="KW-1185">Reference proteome</keyword>
<evidence type="ECO:0000256" key="1">
    <source>
        <dbReference type="SAM" id="MobiDB-lite"/>
    </source>
</evidence>
<protein>
    <submittedName>
        <fullName evidence="2">Uncharacterized protein</fullName>
    </submittedName>
</protein>
<dbReference type="Proteomes" id="UP000077266">
    <property type="component" value="Unassembled WGS sequence"/>
</dbReference>
<accession>A0A165B2X2</accession>
<sequence>MRRRDVNRPLRRRRRARLLNPYLARVGQSLTASATPREPPVWPTCHAPDLDLEHAQRRARVRTGVYAYTFARRSVSSTGELRTAGSPSGRPRTRRHVEERERVSKSPKSRRDSAQFGAETVCVGSHAREASVTRRRRRAVNSQARGRRRARPLNPYSARVGQSR</sequence>
<feature type="region of interest" description="Disordered" evidence="1">
    <location>
        <begin position="72"/>
        <end position="164"/>
    </location>
</feature>
<dbReference type="InParanoid" id="A0A165B2X2"/>
<dbReference type="EMBL" id="KV426572">
    <property type="protein sequence ID" value="KZV79726.1"/>
    <property type="molecule type" value="Genomic_DNA"/>
</dbReference>